<keyword evidence="16" id="KW-0862">Zinc</keyword>
<sequence>MEATAGMVAGSHKRNELVRIRHDSETAPKPLKNLNGQICQICGETVGLTHTGDVFVACNECAFPVCRPCYEYERKDGNQCCPQCKTRYRRHKGSPRVDGDEDEDDVDDLENEFSYGQGKAKARPQWDEDADLSSSSRHEQPIPLLTHRHQISSEIATPDTQSVRTTSGPLGPSDKVHSLPYVDPRQPVPVRIVDPSKDLNSYGLGNVDWKERVEGWKLKQEKNAVHVNGSRYNEGKGDIEGTGSNGEELQMIDDARQPLSRVVPIPSSQITPYRVVIILRLIILAFFLQYRTTHPVKDAYPLWLTSVICEIWFALSWLLDQFPKWSPINRETYLDRLALRYDRDGEPSQLAPVDVFVSTVDPLKEPPLITANTVLSILAVDYPVDKVSCYVSDDGSAMLTFEALSETAEFAKKWVPFCKKHNIEPRAPEFYFAQKIDYLKDKVQPSFVKERRAMKREYEEFKIRINALVAKAQKTPEEGWTMQDGTPWPGNNPRDHPGMIQVFLGHSGGLDTDGNELPRLVYVSREKRPGFQHHKKAGAMNALFPQRFDGIDLHDRYANRNIVFFDINLKGLDGIQGPVYVGTGCCFNRQALYGYDPVLTEEDLEPNIIVKSCCGSRKKGRNKKYIDKKRAAKRTESTIPIFNVEDIEDGVEGYDDERSLLMSQRRLEKRFGQSPVFIAATFMEQGGIPPSTNPATLLKEAIHVISCGYEDKTEWGKEIGWIYGSVTEDILTGFKMHARGWISIYCMPPRPAFKGSAPINLSDRLNQVLRWALGSIEIFLSRHCPLWYGYNGRLKLLQRLAYINTIVYPLTSIPLLAYCILPAFCLLTNKFIIPEISNFASMWFILLFVSIFVTSILELRWSGVSIEDWWRNEQFWVIGGTSAHLFAVFQGLLKVLAGIDTNFTVTSKASDEDGEFAELYVIDPFTTEASKNANGQCGVNC</sequence>
<dbReference type="PANTHER" id="PTHR13301">
    <property type="entry name" value="X-BOX TRANSCRIPTION FACTOR-RELATED"/>
    <property type="match status" value="1"/>
</dbReference>
<evidence type="ECO:0000256" key="4">
    <source>
        <dbReference type="ARBA" id="ARBA00007548"/>
    </source>
</evidence>
<evidence type="ECO:0000256" key="2">
    <source>
        <dbReference type="ARBA" id="ARBA00004651"/>
    </source>
</evidence>
<keyword evidence="6 16" id="KW-0328">Glycosyltransferase</keyword>
<dbReference type="EMBL" id="JASCZI010271933">
    <property type="protein sequence ID" value="MED6217895.1"/>
    <property type="molecule type" value="Genomic_DNA"/>
</dbReference>
<reference evidence="19 20" key="1">
    <citation type="journal article" date="2023" name="Plants (Basel)">
        <title>Bridging the Gap: Combining Genomics and Transcriptomics Approaches to Understand Stylosanthes scabra, an Orphan Legume from the Brazilian Caatinga.</title>
        <authorList>
            <person name="Ferreira-Neto J.R.C."/>
            <person name="da Silva M.D."/>
            <person name="Binneck E."/>
            <person name="de Melo N.F."/>
            <person name="da Silva R.H."/>
            <person name="de Melo A.L.T.M."/>
            <person name="Pandolfi V."/>
            <person name="Bustamante F.O."/>
            <person name="Brasileiro-Vidal A.C."/>
            <person name="Benko-Iseppon A.M."/>
        </authorList>
    </citation>
    <scope>NUCLEOTIDE SEQUENCE [LARGE SCALE GENOMIC DNA]</scope>
    <source>
        <tissue evidence="19">Leaves</tissue>
    </source>
</reference>
<keyword evidence="5 16" id="KW-1003">Cell membrane</keyword>
<organism evidence="19 20">
    <name type="scientific">Stylosanthes scabra</name>
    <dbReference type="NCBI Taxonomy" id="79078"/>
    <lineage>
        <taxon>Eukaryota</taxon>
        <taxon>Viridiplantae</taxon>
        <taxon>Streptophyta</taxon>
        <taxon>Embryophyta</taxon>
        <taxon>Tracheophyta</taxon>
        <taxon>Spermatophyta</taxon>
        <taxon>Magnoliopsida</taxon>
        <taxon>eudicotyledons</taxon>
        <taxon>Gunneridae</taxon>
        <taxon>Pentapetalae</taxon>
        <taxon>rosids</taxon>
        <taxon>fabids</taxon>
        <taxon>Fabales</taxon>
        <taxon>Fabaceae</taxon>
        <taxon>Papilionoideae</taxon>
        <taxon>50 kb inversion clade</taxon>
        <taxon>dalbergioids sensu lato</taxon>
        <taxon>Dalbergieae</taxon>
        <taxon>Pterocarpus clade</taxon>
        <taxon>Stylosanthes</taxon>
    </lineage>
</organism>
<keyword evidence="9 16" id="KW-0479">Metal-binding</keyword>
<evidence type="ECO:0000256" key="13">
    <source>
        <dbReference type="ARBA" id="ARBA00023211"/>
    </source>
</evidence>
<feature type="transmembrane region" description="Helical" evidence="16">
    <location>
        <begin position="839"/>
        <end position="862"/>
    </location>
</feature>
<accession>A0ABU6Z8N2</accession>
<evidence type="ECO:0000256" key="14">
    <source>
        <dbReference type="ARBA" id="ARBA00023316"/>
    </source>
</evidence>
<evidence type="ECO:0000256" key="6">
    <source>
        <dbReference type="ARBA" id="ARBA00022676"/>
    </source>
</evidence>
<evidence type="ECO:0000259" key="18">
    <source>
        <dbReference type="Pfam" id="PF14569"/>
    </source>
</evidence>
<keyword evidence="8 16" id="KW-0812">Transmembrane</keyword>
<keyword evidence="14 16" id="KW-0961">Cell wall biogenesis/degradation</keyword>
<evidence type="ECO:0000256" key="11">
    <source>
        <dbReference type="ARBA" id="ARBA00022989"/>
    </source>
</evidence>
<keyword evidence="12 16" id="KW-0472">Membrane</keyword>
<feature type="compositionally biased region" description="Acidic residues" evidence="17">
    <location>
        <begin position="99"/>
        <end position="108"/>
    </location>
</feature>
<evidence type="ECO:0000256" key="3">
    <source>
        <dbReference type="ARBA" id="ARBA00004768"/>
    </source>
</evidence>
<comment type="pathway">
    <text evidence="3 16">Glycan metabolism; plant cellulose biosynthesis.</text>
</comment>
<keyword evidence="13" id="KW-0464">Manganese</keyword>
<feature type="region of interest" description="Disordered" evidence="17">
    <location>
        <begin position="154"/>
        <end position="183"/>
    </location>
</feature>
<dbReference type="Gene3D" id="3.30.40.10">
    <property type="entry name" value="Zinc/RING finger domain, C3HC4 (zinc finger)"/>
    <property type="match status" value="1"/>
</dbReference>
<keyword evidence="20" id="KW-1185">Reference proteome</keyword>
<evidence type="ECO:0000256" key="10">
    <source>
        <dbReference type="ARBA" id="ARBA00022916"/>
    </source>
</evidence>
<evidence type="ECO:0000256" key="8">
    <source>
        <dbReference type="ARBA" id="ARBA00022692"/>
    </source>
</evidence>
<feature type="region of interest" description="Disordered" evidence="17">
    <location>
        <begin position="89"/>
        <end position="108"/>
    </location>
</feature>
<comment type="similarity">
    <text evidence="4 16">Belongs to the glycosyltransferase 2 family. Plant cellulose synthase subfamily.</text>
</comment>
<gene>
    <name evidence="19" type="primary">CESA1_2</name>
    <name evidence="19" type="ORF">PIB30_021850</name>
</gene>
<evidence type="ECO:0000256" key="15">
    <source>
        <dbReference type="ARBA" id="ARBA00048682"/>
    </source>
</evidence>
<keyword evidence="11 16" id="KW-1133">Transmembrane helix</keyword>
<evidence type="ECO:0000313" key="20">
    <source>
        <dbReference type="Proteomes" id="UP001341840"/>
    </source>
</evidence>
<keyword evidence="16" id="KW-0863">Zinc-finger</keyword>
<comment type="subcellular location">
    <subcellularLocation>
        <location evidence="2 16">Cell membrane</location>
        <topology evidence="2 16">Multi-pass membrane protein</topology>
    </subcellularLocation>
</comment>
<protein>
    <recommendedName>
        <fullName evidence="16">Cellulose synthase</fullName>
        <ecNumber evidence="16">2.4.1.12</ecNumber>
    </recommendedName>
</protein>
<evidence type="ECO:0000256" key="1">
    <source>
        <dbReference type="ARBA" id="ARBA00001936"/>
    </source>
</evidence>
<proteinExistence type="inferred from homology"/>
<comment type="cofactor">
    <cofactor evidence="16">
        <name>Zn(2+)</name>
        <dbReference type="ChEBI" id="CHEBI:29105"/>
    </cofactor>
    <text evidence="16">Binds 2 Zn(2+) ions per subunit.</text>
</comment>
<keyword evidence="7 16" id="KW-0808">Transferase</keyword>
<evidence type="ECO:0000256" key="7">
    <source>
        <dbReference type="ARBA" id="ARBA00022679"/>
    </source>
</evidence>
<evidence type="ECO:0000313" key="19">
    <source>
        <dbReference type="EMBL" id="MED6217895.1"/>
    </source>
</evidence>
<dbReference type="InterPro" id="IPR027934">
    <property type="entry name" value="CES_Znf_RING"/>
</dbReference>
<dbReference type="SUPFAM" id="SSF57850">
    <property type="entry name" value="RING/U-box"/>
    <property type="match status" value="1"/>
</dbReference>
<keyword evidence="10 16" id="KW-0135">Cellulose biosynthesis</keyword>
<evidence type="ECO:0000256" key="12">
    <source>
        <dbReference type="ARBA" id="ARBA00023136"/>
    </source>
</evidence>
<dbReference type="EC" id="2.4.1.12" evidence="16"/>
<name>A0ABU6Z8N2_9FABA</name>
<comment type="catalytic activity">
    <reaction evidence="15 16">
        <text>[(1-&gt;4)-beta-D-glucosyl](n) + UDP-alpha-D-glucose = [(1-&gt;4)-beta-D-glucosyl](n+1) + UDP + H(+)</text>
        <dbReference type="Rhea" id="RHEA:19929"/>
        <dbReference type="Rhea" id="RHEA-COMP:10033"/>
        <dbReference type="Rhea" id="RHEA-COMP:10034"/>
        <dbReference type="ChEBI" id="CHEBI:15378"/>
        <dbReference type="ChEBI" id="CHEBI:18246"/>
        <dbReference type="ChEBI" id="CHEBI:58223"/>
        <dbReference type="ChEBI" id="CHEBI:58885"/>
        <dbReference type="EC" id="2.4.1.12"/>
    </reaction>
</comment>
<comment type="caution">
    <text evidence="19">The sequence shown here is derived from an EMBL/GenBank/DDBJ whole genome shotgun (WGS) entry which is preliminary data.</text>
</comment>
<dbReference type="InterPro" id="IPR013083">
    <property type="entry name" value="Znf_RING/FYVE/PHD"/>
</dbReference>
<comment type="cofactor">
    <cofactor evidence="1">
        <name>Mn(2+)</name>
        <dbReference type="ChEBI" id="CHEBI:29035"/>
    </cofactor>
</comment>
<dbReference type="Proteomes" id="UP001341840">
    <property type="component" value="Unassembled WGS sequence"/>
</dbReference>
<dbReference type="InterPro" id="IPR005150">
    <property type="entry name" value="Cellulose_synth"/>
</dbReference>
<evidence type="ECO:0000256" key="17">
    <source>
        <dbReference type="SAM" id="MobiDB-lite"/>
    </source>
</evidence>
<feature type="transmembrane region" description="Helical" evidence="16">
    <location>
        <begin position="806"/>
        <end position="827"/>
    </location>
</feature>
<evidence type="ECO:0000256" key="16">
    <source>
        <dbReference type="RuleBase" id="RU361116"/>
    </source>
</evidence>
<evidence type="ECO:0000256" key="5">
    <source>
        <dbReference type="ARBA" id="ARBA00022475"/>
    </source>
</evidence>
<dbReference type="Pfam" id="PF03552">
    <property type="entry name" value="Cellulose_synt"/>
    <property type="match status" value="2"/>
</dbReference>
<evidence type="ECO:0000256" key="9">
    <source>
        <dbReference type="ARBA" id="ARBA00022723"/>
    </source>
</evidence>
<feature type="compositionally biased region" description="Polar residues" evidence="17">
    <location>
        <begin position="154"/>
        <end position="168"/>
    </location>
</feature>
<feature type="transmembrane region" description="Helical" evidence="16">
    <location>
        <begin position="874"/>
        <end position="893"/>
    </location>
</feature>
<feature type="region of interest" description="Disordered" evidence="17">
    <location>
        <begin position="114"/>
        <end position="138"/>
    </location>
</feature>
<dbReference type="CDD" id="cd16617">
    <property type="entry name" value="mRING-HC-C4C4_CesA"/>
    <property type="match status" value="1"/>
</dbReference>
<feature type="domain" description="Cellulose synthase RING-type zinc finger" evidence="18">
    <location>
        <begin position="29"/>
        <end position="106"/>
    </location>
</feature>
<comment type="caution">
    <text evidence="16">Lacks conserved residue(s) required for the propagation of feature annotation.</text>
</comment>
<dbReference type="GO" id="GO:0016760">
    <property type="term" value="F:cellulose synthase (UDP-forming) activity"/>
    <property type="evidence" value="ECO:0007669"/>
    <property type="project" value="UniProtKB-EC"/>
</dbReference>
<dbReference type="Pfam" id="PF14569">
    <property type="entry name" value="zf-UDP"/>
    <property type="match status" value="1"/>
</dbReference>